<comment type="similarity">
    <text evidence="10">In the C-terminal section; belongs to the flavoprotein pyridine nucleotide cytochrome reductase family.</text>
</comment>
<keyword evidence="6 10" id="KW-0274">FAD</keyword>
<comment type="similarity">
    <text evidence="10">In the N-terminal section; belongs to the flavodoxin family.</text>
</comment>
<feature type="binding site" evidence="10">
    <location>
        <position position="629"/>
    </location>
    <ligand>
        <name>FAD</name>
        <dbReference type="ChEBI" id="CHEBI:57692"/>
    </ligand>
</feature>
<comment type="catalytic activity">
    <reaction evidence="9">
        <text>2 oxidized [cytochrome P450] + NADPH = 2 reduced [cytochrome P450] + NADP(+) + H(+)</text>
        <dbReference type="Rhea" id="RHEA:24040"/>
        <dbReference type="Rhea" id="RHEA-COMP:14627"/>
        <dbReference type="Rhea" id="RHEA-COMP:14628"/>
        <dbReference type="ChEBI" id="CHEBI:15378"/>
        <dbReference type="ChEBI" id="CHEBI:55376"/>
        <dbReference type="ChEBI" id="CHEBI:57783"/>
        <dbReference type="ChEBI" id="CHEBI:58349"/>
        <dbReference type="ChEBI" id="CHEBI:60344"/>
        <dbReference type="EC" id="1.6.2.4"/>
    </reaction>
</comment>
<evidence type="ECO:0000256" key="2">
    <source>
        <dbReference type="ARBA" id="ARBA00001974"/>
    </source>
</evidence>
<dbReference type="InterPro" id="IPR001094">
    <property type="entry name" value="Flavdoxin-like"/>
</dbReference>
<keyword evidence="7 10" id="KW-0521">NADP</keyword>
<organism evidence="13 14">
    <name type="scientific">Ascosphaera apis ARSEF 7405</name>
    <dbReference type="NCBI Taxonomy" id="392613"/>
    <lineage>
        <taxon>Eukaryota</taxon>
        <taxon>Fungi</taxon>
        <taxon>Dikarya</taxon>
        <taxon>Ascomycota</taxon>
        <taxon>Pezizomycotina</taxon>
        <taxon>Eurotiomycetes</taxon>
        <taxon>Eurotiomycetidae</taxon>
        <taxon>Onygenales</taxon>
        <taxon>Ascosphaeraceae</taxon>
        <taxon>Ascosphaera</taxon>
    </lineage>
</organism>
<evidence type="ECO:0000256" key="6">
    <source>
        <dbReference type="ARBA" id="ARBA00022827"/>
    </source>
</evidence>
<comment type="caution">
    <text evidence="10">Lacks conserved residue(s) required for the propagation of feature annotation.</text>
</comment>
<dbReference type="Pfam" id="PF00175">
    <property type="entry name" value="NAD_binding_1"/>
    <property type="match status" value="1"/>
</dbReference>
<dbReference type="OrthoDB" id="1856718at2759"/>
<dbReference type="GO" id="GO:0097361">
    <property type="term" value="C:cytosolic [4Fe-4S] assembly targeting complex"/>
    <property type="evidence" value="ECO:0007669"/>
    <property type="project" value="EnsemblFungi"/>
</dbReference>
<dbReference type="Proteomes" id="UP000242877">
    <property type="component" value="Unassembled WGS sequence"/>
</dbReference>
<evidence type="ECO:0000259" key="11">
    <source>
        <dbReference type="PROSITE" id="PS50902"/>
    </source>
</evidence>
<sequence length="629" mass="71123">MSTQEQGSRSVLVAYGTETGNSQDFAEEVSRLTSRLRFATRLCELNAVEAASLSQYAVCIFILPTTGQGDFPQNARKFWRSLLLKKLPPTFLTGVKYTVLGLGDSSYPKFNFAARKLRKRLLQLGAEVFFKHGEADEQHNDGNDATFIPWSQELRQALLDSFPLPQGQEPIPEDVQLPPDWVLDVHTGGEQSEGTEGAKKIDLSCDERPLPHTFEAKLIQNKRVTPKSHWQDVRQLTLTTPEAMAYGPGDIIHIFPRNIAEDVNFLISLMKWDKDADTPLKLVPGPQHESTPPSASPLPYLENKPGFTLRQLLTDYLDLNAVPRRSFFSNLAHFAHDASHKEKLLEFASSEFIDELYDYTTRPRRSILEVLQEFHSVVLPWQHVLTVLPTLRSRQFSIASGGILKKTDDGKTRFDLLIAIVKYQTIIKKIREGTCTRYIAGLPTDSTMRVKLERGAGLNVSPQQLILPALLIAPGTGVAPIRSFLWEKAAFAEKYRAKHGADARVPMGPNVLLFGGRNEAADFFFKDEWEQLGRIIHLDVLTAFSRDQKRKIYVQDRLREHDDMVQELIKHQQGLVYVCGASGRMPKAVREALKDCLVLPEAEEQEGLAEAEKYLVEMEKEGRYKQETW</sequence>
<comment type="subunit">
    <text evidence="10">Interacts with DRE2; as part of the cytosolic iron-sulfur (Fe-S) protein assembly (CIA) machinery.</text>
</comment>
<feature type="binding site" evidence="10">
    <location>
        <begin position="102"/>
        <end position="111"/>
    </location>
    <ligand>
        <name>FMN</name>
        <dbReference type="ChEBI" id="CHEBI:58210"/>
    </ligand>
</feature>
<dbReference type="InterPro" id="IPR001709">
    <property type="entry name" value="Flavoprot_Pyr_Nucl_cyt_Rdtase"/>
</dbReference>
<dbReference type="SUPFAM" id="SSF52218">
    <property type="entry name" value="Flavoproteins"/>
    <property type="match status" value="1"/>
</dbReference>
<name>A0A167W122_9EURO</name>
<dbReference type="GO" id="GO:0050660">
    <property type="term" value="F:flavin adenine dinucleotide binding"/>
    <property type="evidence" value="ECO:0007669"/>
    <property type="project" value="UniProtKB-UniRule"/>
</dbReference>
<reference evidence="13 14" key="1">
    <citation type="journal article" date="2016" name="Genome Biol. Evol.">
        <title>Divergent and convergent evolution of fungal pathogenicity.</title>
        <authorList>
            <person name="Shang Y."/>
            <person name="Xiao G."/>
            <person name="Zheng P."/>
            <person name="Cen K."/>
            <person name="Zhan S."/>
            <person name="Wang C."/>
        </authorList>
    </citation>
    <scope>NUCLEOTIDE SEQUENCE [LARGE SCALE GENOMIC DNA]</scope>
    <source>
        <strain evidence="13 14">ARSEF 7405</strain>
    </source>
</reference>
<evidence type="ECO:0000256" key="5">
    <source>
        <dbReference type="ARBA" id="ARBA00022643"/>
    </source>
</evidence>
<dbReference type="GO" id="GO:0045429">
    <property type="term" value="P:positive regulation of nitric oxide biosynthetic process"/>
    <property type="evidence" value="ECO:0007669"/>
    <property type="project" value="EnsemblFungi"/>
</dbReference>
<dbReference type="Gene3D" id="3.40.50.360">
    <property type="match status" value="1"/>
</dbReference>
<keyword evidence="3 10" id="KW-0963">Cytoplasm</keyword>
<feature type="binding site" evidence="10">
    <location>
        <begin position="551"/>
        <end position="555"/>
    </location>
    <ligand>
        <name>NADP(+)</name>
        <dbReference type="ChEBI" id="CHEBI:58349"/>
    </ligand>
</feature>
<dbReference type="HAMAP" id="MF_03178">
    <property type="entry name" value="NDOR1"/>
    <property type="match status" value="1"/>
</dbReference>
<dbReference type="InterPro" id="IPR017927">
    <property type="entry name" value="FAD-bd_FR_type"/>
</dbReference>
<dbReference type="InterPro" id="IPR028879">
    <property type="entry name" value="NDOR1"/>
</dbReference>
<dbReference type="GO" id="GO:0034599">
    <property type="term" value="P:cellular response to oxidative stress"/>
    <property type="evidence" value="ECO:0007669"/>
    <property type="project" value="EnsemblFungi"/>
</dbReference>
<dbReference type="PANTHER" id="PTHR19384">
    <property type="entry name" value="NITRIC OXIDE SYNTHASE-RELATED"/>
    <property type="match status" value="1"/>
</dbReference>
<accession>A0A167W122</accession>
<comment type="function">
    <text evidence="10">NADPH-dependent reductase which is a central component of the cytosolic iron-sulfur (Fe-S) protein assembly (CIA) machinery. Transfers electrons from NADPH via its FAD and FMN prosthetic groups to the [2Fe-2S] cluster of DRE2, another key component of the CIA machinery. In turn, this reduced cluster provides electrons for assembly of cytosolic iron-sulfur cluster proteins. Positively controls H(2)O(2)-induced cell death.</text>
</comment>
<keyword evidence="8 10" id="KW-0560">Oxidoreductase</keyword>
<dbReference type="InterPro" id="IPR023173">
    <property type="entry name" value="NADPH_Cyt_P450_Rdtase_alpha"/>
</dbReference>
<dbReference type="FunFam" id="1.20.990.10:FF:000013">
    <property type="entry name" value="NADPH-dependent diflavin oxidoreductase 1"/>
    <property type="match status" value="1"/>
</dbReference>
<comment type="caution">
    <text evidence="13">The sequence shown here is derived from an EMBL/GenBank/DDBJ whole genome shotgun (WGS) entry which is preliminary data.</text>
</comment>
<dbReference type="VEuPathDB" id="FungiDB:AAP_05099"/>
<feature type="binding site" evidence="10">
    <location>
        <begin position="17"/>
        <end position="22"/>
    </location>
    <ligand>
        <name>FMN</name>
        <dbReference type="ChEBI" id="CHEBI:58210"/>
    </ligand>
</feature>
<evidence type="ECO:0000256" key="1">
    <source>
        <dbReference type="ARBA" id="ARBA00001917"/>
    </source>
</evidence>
<dbReference type="InterPro" id="IPR039261">
    <property type="entry name" value="FNR_nucleotide-bd"/>
</dbReference>
<dbReference type="AlphaFoldDB" id="A0A167W122"/>
<dbReference type="PROSITE" id="PS50902">
    <property type="entry name" value="FLAVODOXIN_LIKE"/>
    <property type="match status" value="1"/>
</dbReference>
<dbReference type="PRINTS" id="PR00369">
    <property type="entry name" value="FLAVODOXIN"/>
</dbReference>
<dbReference type="InterPro" id="IPR029039">
    <property type="entry name" value="Flavoprotein-like_sf"/>
</dbReference>
<evidence type="ECO:0000256" key="7">
    <source>
        <dbReference type="ARBA" id="ARBA00022857"/>
    </source>
</evidence>
<comment type="similarity">
    <text evidence="10">Belongs to the NADPH-dependent diflavin oxidoreductase NDOR1 family.</text>
</comment>
<dbReference type="GO" id="GO:0006809">
    <property type="term" value="P:nitric oxide biosynthetic process"/>
    <property type="evidence" value="ECO:0007669"/>
    <property type="project" value="EnsemblFungi"/>
</dbReference>
<evidence type="ECO:0000259" key="12">
    <source>
        <dbReference type="PROSITE" id="PS51384"/>
    </source>
</evidence>
<dbReference type="Gene3D" id="1.20.990.10">
    <property type="entry name" value="NADPH-cytochrome p450 Reductase, Chain A, domain 3"/>
    <property type="match status" value="1"/>
</dbReference>
<dbReference type="InterPro" id="IPR017938">
    <property type="entry name" value="Riboflavin_synthase-like_b-brl"/>
</dbReference>
<dbReference type="PRINTS" id="PR00371">
    <property type="entry name" value="FPNCR"/>
</dbReference>
<dbReference type="FunFam" id="3.40.50.360:FF:000034">
    <property type="entry name" value="NADPH-dependent diflavin oxidoreductase 1"/>
    <property type="match status" value="1"/>
</dbReference>
<dbReference type="GO" id="GO:0160246">
    <property type="term" value="F:NADPH-iron-sulfur [2Fe-2S] protein oxidoreductase activity"/>
    <property type="evidence" value="ECO:0007669"/>
    <property type="project" value="EnsemblFungi"/>
</dbReference>
<feature type="domain" description="FAD-binding FR-type" evidence="12">
    <location>
        <begin position="211"/>
        <end position="463"/>
    </location>
</feature>
<evidence type="ECO:0000313" key="13">
    <source>
        <dbReference type="EMBL" id="KZZ88278.1"/>
    </source>
</evidence>
<feature type="binding site" evidence="10">
    <location>
        <position position="364"/>
    </location>
    <ligand>
        <name>FAD</name>
        <dbReference type="ChEBI" id="CHEBI:57692"/>
    </ligand>
</feature>
<evidence type="ECO:0000256" key="10">
    <source>
        <dbReference type="HAMAP-Rule" id="MF_03178"/>
    </source>
</evidence>
<keyword evidence="5 10" id="KW-0288">FMN</keyword>
<feature type="binding site" evidence="10">
    <location>
        <begin position="394"/>
        <end position="397"/>
    </location>
    <ligand>
        <name>FAD</name>
        <dbReference type="ChEBI" id="CHEBI:57692"/>
    </ligand>
</feature>
<dbReference type="Gene3D" id="3.40.50.80">
    <property type="entry name" value="Nucleotide-binding domain of ferredoxin-NADP reductase (FNR) module"/>
    <property type="match status" value="1"/>
</dbReference>
<comment type="catalytic activity">
    <reaction evidence="10">
        <text>2 oxidized [2Fe-2S]-[protein] + NADPH = 2 reduced [2Fe-2S]-[protein] + NADP(+) + H(+)</text>
        <dbReference type="Rhea" id="RHEA:67716"/>
        <dbReference type="Rhea" id="RHEA-COMP:17327"/>
        <dbReference type="Rhea" id="RHEA-COMP:17328"/>
        <dbReference type="ChEBI" id="CHEBI:15378"/>
        <dbReference type="ChEBI" id="CHEBI:33737"/>
        <dbReference type="ChEBI" id="CHEBI:33738"/>
        <dbReference type="ChEBI" id="CHEBI:57783"/>
        <dbReference type="ChEBI" id="CHEBI:58349"/>
    </reaction>
</comment>
<dbReference type="GO" id="GO:0010181">
    <property type="term" value="F:FMN binding"/>
    <property type="evidence" value="ECO:0007669"/>
    <property type="project" value="UniProtKB-UniRule"/>
</dbReference>
<dbReference type="InterPro" id="IPR001433">
    <property type="entry name" value="OxRdtase_FAD/NAD-bd"/>
</dbReference>
<proteinExistence type="inferred from homology"/>
<keyword evidence="14" id="KW-1185">Reference proteome</keyword>
<evidence type="ECO:0000256" key="9">
    <source>
        <dbReference type="ARBA" id="ARBA00049342"/>
    </source>
</evidence>
<dbReference type="Pfam" id="PF00258">
    <property type="entry name" value="Flavodoxin_1"/>
    <property type="match status" value="1"/>
</dbReference>
<dbReference type="FunFam" id="3.40.50.80:FF:000030">
    <property type="entry name" value="NADPH-dependent diflavin oxidoreductase 1"/>
    <property type="match status" value="1"/>
</dbReference>
<evidence type="ECO:0000256" key="8">
    <source>
        <dbReference type="ARBA" id="ARBA00023002"/>
    </source>
</evidence>
<dbReference type="GO" id="GO:0003958">
    <property type="term" value="F:NADPH-hemoprotein reductase activity"/>
    <property type="evidence" value="ECO:0007669"/>
    <property type="project" value="UniProtKB-EC"/>
</dbReference>
<dbReference type="Gene3D" id="2.40.30.10">
    <property type="entry name" value="Translation factors"/>
    <property type="match status" value="1"/>
</dbReference>
<evidence type="ECO:0000313" key="14">
    <source>
        <dbReference type="Proteomes" id="UP000242877"/>
    </source>
</evidence>
<evidence type="ECO:0000256" key="4">
    <source>
        <dbReference type="ARBA" id="ARBA00022630"/>
    </source>
</evidence>
<gene>
    <name evidence="10" type="primary">TAH18</name>
    <name evidence="13" type="ORF">AAP_05099</name>
</gene>
<feature type="binding site" evidence="10">
    <location>
        <begin position="545"/>
        <end position="546"/>
    </location>
    <ligand>
        <name>NADP(+)</name>
        <dbReference type="ChEBI" id="CHEBI:58349"/>
    </ligand>
</feature>
<protein>
    <recommendedName>
        <fullName evidence="10">NADPH-dependent diflavin oxidoreductase 1</fullName>
        <ecNumber evidence="10">1.18.1.-</ecNumber>
    </recommendedName>
    <alternativeName>
        <fullName evidence="10">NADPH-dependent FMN and FAD-containing oxidoreductase</fullName>
    </alternativeName>
</protein>
<dbReference type="SUPFAM" id="SSF52343">
    <property type="entry name" value="Ferredoxin reductase-like, C-terminal NADP-linked domain"/>
    <property type="match status" value="1"/>
</dbReference>
<keyword evidence="4 10" id="KW-0285">Flavoprotein</keyword>
<dbReference type="SUPFAM" id="SSF63380">
    <property type="entry name" value="Riboflavin synthase domain-like"/>
    <property type="match status" value="1"/>
</dbReference>
<dbReference type="GO" id="GO:0005739">
    <property type="term" value="C:mitochondrion"/>
    <property type="evidence" value="ECO:0007669"/>
    <property type="project" value="UniProtKB-SubCell"/>
</dbReference>
<dbReference type="Pfam" id="PF00667">
    <property type="entry name" value="FAD_binding_1"/>
    <property type="match status" value="1"/>
</dbReference>
<dbReference type="PANTHER" id="PTHR19384:SF10">
    <property type="entry name" value="NADPH-DEPENDENT DIFLAVIN OXIDOREDUCTASE 1"/>
    <property type="match status" value="1"/>
</dbReference>
<dbReference type="InterPro" id="IPR003097">
    <property type="entry name" value="CysJ-like_FAD-binding"/>
</dbReference>
<evidence type="ECO:0000256" key="3">
    <source>
        <dbReference type="ARBA" id="ARBA00022490"/>
    </source>
</evidence>
<feature type="domain" description="Flavodoxin-like" evidence="11">
    <location>
        <begin position="11"/>
        <end position="155"/>
    </location>
</feature>
<keyword evidence="10" id="KW-0496">Mitochondrion</keyword>
<dbReference type="EC" id="1.18.1.-" evidence="10"/>
<feature type="binding site" evidence="10">
    <location>
        <position position="137"/>
    </location>
    <ligand>
        <name>FMN</name>
        <dbReference type="ChEBI" id="CHEBI:58210"/>
    </ligand>
</feature>
<dbReference type="GO" id="GO:0050661">
    <property type="term" value="F:NADP binding"/>
    <property type="evidence" value="ECO:0007669"/>
    <property type="project" value="UniProtKB-UniRule"/>
</dbReference>
<dbReference type="EMBL" id="AZGZ01000027">
    <property type="protein sequence ID" value="KZZ88278.1"/>
    <property type="molecule type" value="Genomic_DNA"/>
</dbReference>
<feature type="binding site" evidence="10">
    <location>
        <position position="476"/>
    </location>
    <ligand>
        <name>NADP(+)</name>
        <dbReference type="ChEBI" id="CHEBI:58349"/>
    </ligand>
</feature>
<comment type="subcellular location">
    <subcellularLocation>
        <location evidence="10">Cytoplasm</location>
    </subcellularLocation>
    <subcellularLocation>
        <location evidence="10">Mitochondrion</location>
    </subcellularLocation>
    <text evidence="10">Relocalizes to mitochondria after H(2)O(2) exposure.</text>
</comment>
<comment type="cofactor">
    <cofactor evidence="1 10">
        <name>FMN</name>
        <dbReference type="ChEBI" id="CHEBI:58210"/>
    </cofactor>
</comment>
<dbReference type="GO" id="GO:0005829">
    <property type="term" value="C:cytosol"/>
    <property type="evidence" value="ECO:0007669"/>
    <property type="project" value="EnsemblFungi"/>
</dbReference>
<comment type="cofactor">
    <cofactor evidence="2 10">
        <name>FAD</name>
        <dbReference type="ChEBI" id="CHEBI:57692"/>
    </cofactor>
</comment>
<dbReference type="InterPro" id="IPR008254">
    <property type="entry name" value="Flavodoxin/NO_synth"/>
</dbReference>
<dbReference type="GO" id="GO:0016226">
    <property type="term" value="P:iron-sulfur cluster assembly"/>
    <property type="evidence" value="ECO:0007669"/>
    <property type="project" value="UniProtKB-UniRule"/>
</dbReference>
<dbReference type="PROSITE" id="PS51384">
    <property type="entry name" value="FAD_FR"/>
    <property type="match status" value="1"/>
</dbReference>